<feature type="compositionally biased region" description="Basic and acidic residues" evidence="1">
    <location>
        <begin position="94"/>
        <end position="109"/>
    </location>
</feature>
<accession>A0A9Q0BCB6</accession>
<feature type="compositionally biased region" description="Basic residues" evidence="1">
    <location>
        <begin position="316"/>
        <end position="326"/>
    </location>
</feature>
<feature type="compositionally biased region" description="Polar residues" evidence="1">
    <location>
        <begin position="236"/>
        <end position="248"/>
    </location>
</feature>
<feature type="compositionally biased region" description="Basic and acidic residues" evidence="1">
    <location>
        <begin position="327"/>
        <end position="341"/>
    </location>
</feature>
<comment type="caution">
    <text evidence="2">The sequence shown here is derived from an EMBL/GenBank/DDBJ whole genome shotgun (WGS) entry which is preliminary data.</text>
</comment>
<feature type="compositionally biased region" description="Polar residues" evidence="1">
    <location>
        <begin position="195"/>
        <end position="205"/>
    </location>
</feature>
<evidence type="ECO:0000256" key="1">
    <source>
        <dbReference type="SAM" id="MobiDB-lite"/>
    </source>
</evidence>
<feature type="compositionally biased region" description="Basic and acidic residues" evidence="1">
    <location>
        <begin position="176"/>
        <end position="194"/>
    </location>
</feature>
<feature type="compositionally biased region" description="Basic and acidic residues" evidence="1">
    <location>
        <begin position="211"/>
        <end position="220"/>
    </location>
</feature>
<feature type="compositionally biased region" description="Polar residues" evidence="1">
    <location>
        <begin position="55"/>
        <end position="64"/>
    </location>
</feature>
<reference evidence="2" key="2">
    <citation type="submission" date="2022-07" db="EMBL/GenBank/DDBJ databases">
        <authorList>
            <person name="Goncalves M.F.M."/>
            <person name="Hilario S."/>
            <person name="Van De Peer Y."/>
            <person name="Esteves A.C."/>
            <person name="Alves A."/>
        </authorList>
    </citation>
    <scope>NUCLEOTIDE SEQUENCE</scope>
    <source>
        <strain evidence="2">MUM 19.33</strain>
    </source>
</reference>
<organism evidence="2 3">
    <name type="scientific">Emericellopsis cladophorae</name>
    <dbReference type="NCBI Taxonomy" id="2686198"/>
    <lineage>
        <taxon>Eukaryota</taxon>
        <taxon>Fungi</taxon>
        <taxon>Dikarya</taxon>
        <taxon>Ascomycota</taxon>
        <taxon>Pezizomycotina</taxon>
        <taxon>Sordariomycetes</taxon>
        <taxon>Hypocreomycetidae</taxon>
        <taxon>Hypocreales</taxon>
        <taxon>Bionectriaceae</taxon>
        <taxon>Emericellopsis</taxon>
    </lineage>
</organism>
<name>A0A9Q0BCB6_9HYPO</name>
<feature type="region of interest" description="Disordered" evidence="1">
    <location>
        <begin position="236"/>
        <end position="341"/>
    </location>
</feature>
<dbReference type="OrthoDB" id="10449392at2759"/>
<feature type="compositionally biased region" description="Polar residues" evidence="1">
    <location>
        <begin position="289"/>
        <end position="312"/>
    </location>
</feature>
<feature type="compositionally biased region" description="Polar residues" evidence="1">
    <location>
        <begin position="25"/>
        <end position="46"/>
    </location>
</feature>
<feature type="region of interest" description="Disordered" evidence="1">
    <location>
        <begin position="25"/>
        <end position="224"/>
    </location>
</feature>
<evidence type="ECO:0000313" key="2">
    <source>
        <dbReference type="EMBL" id="KAI6778939.1"/>
    </source>
</evidence>
<feature type="compositionally biased region" description="Basic and acidic residues" evidence="1">
    <location>
        <begin position="152"/>
        <end position="161"/>
    </location>
</feature>
<proteinExistence type="predicted"/>
<keyword evidence="3" id="KW-1185">Reference proteome</keyword>
<dbReference type="AlphaFoldDB" id="A0A9Q0BCB6"/>
<evidence type="ECO:0000313" key="3">
    <source>
        <dbReference type="Proteomes" id="UP001055219"/>
    </source>
</evidence>
<protein>
    <submittedName>
        <fullName evidence="2">Uncharacterized protein</fullName>
    </submittedName>
</protein>
<dbReference type="GeneID" id="75830367"/>
<feature type="region of interest" description="Disordered" evidence="1">
    <location>
        <begin position="362"/>
        <end position="390"/>
    </location>
</feature>
<dbReference type="RefSeq" id="XP_051359795.1">
    <property type="nucleotide sequence ID" value="XM_051509221.1"/>
</dbReference>
<dbReference type="Proteomes" id="UP001055219">
    <property type="component" value="Unassembled WGS sequence"/>
</dbReference>
<gene>
    <name evidence="2" type="ORF">J7T54_003875</name>
</gene>
<reference evidence="2" key="1">
    <citation type="journal article" date="2021" name="J Fungi (Basel)">
        <title>Genomic and Metabolomic Analyses of the Marine Fungus Emericellopsis cladophorae: Insights into Saltwater Adaptability Mechanisms and Its Biosynthetic Potential.</title>
        <authorList>
            <person name="Goncalves M.F.M."/>
            <person name="Hilario S."/>
            <person name="Van de Peer Y."/>
            <person name="Esteves A.C."/>
            <person name="Alves A."/>
        </authorList>
    </citation>
    <scope>NUCLEOTIDE SEQUENCE</scope>
    <source>
        <strain evidence="2">MUM 19.33</strain>
    </source>
</reference>
<sequence>MASLEPRPTTIQFGDMGVTKVLRTNSSMKPASSTNVAAETVTSSDQPMPVIVQQPVESQSNAHTTVDHPDNLCPSLAGSQDRSGKAIVKQQLEPPEKDKLSSEFAERGEYSSSTIRKRPQPRKGVSTLLEQEQGRQIKKKNNSTSHLAPQAFRKENAEERQPGAGAGQSKSLQRNLMKDDEAGVKPLNVRHEQGSTRSGNATSRITTKELGSLKHYRESQASDNVSSNIYAALSSSAGLQDPHVNNTEGPDVGPRPSSVLMDQGSSNNTDGGTGRVLQSEFKPAAETPPSGQVSQSATAPHETTSLEMSSEQPVKKNNKKKRKKKLQQADRKKETDNKALDEQALQEAYKLVQREKKAQEACNKEEAQNKEAAKKAEALAQEPAKKKENSEWRALWHLEKSKAAASESDGRSEAEIHEGEGILCDIDGWRLLLRPHTVDHSPSPWITPFGVNGSGAITQDIGEDHECDPRNDGENGIGVNESWPHHPPFRKLPSDCSATTASTITLGRNNVHAS</sequence>
<dbReference type="EMBL" id="JAGIXG020000056">
    <property type="protein sequence ID" value="KAI6778939.1"/>
    <property type="molecule type" value="Genomic_DNA"/>
</dbReference>
<feature type="region of interest" description="Disordered" evidence="1">
    <location>
        <begin position="470"/>
        <end position="496"/>
    </location>
</feature>